<name>A0ABR1TLM3_9PEZI</name>
<keyword evidence="3" id="KW-1185">Reference proteome</keyword>
<evidence type="ECO:0000256" key="1">
    <source>
        <dbReference type="SAM" id="MobiDB-lite"/>
    </source>
</evidence>
<dbReference type="Proteomes" id="UP001446871">
    <property type="component" value="Unassembled WGS sequence"/>
</dbReference>
<protein>
    <submittedName>
        <fullName evidence="2">Uncharacterized protein</fullName>
    </submittedName>
</protein>
<dbReference type="EMBL" id="JAQQWM010000009">
    <property type="protein sequence ID" value="KAK8047487.1"/>
    <property type="molecule type" value="Genomic_DNA"/>
</dbReference>
<feature type="compositionally biased region" description="Polar residues" evidence="1">
    <location>
        <begin position="396"/>
        <end position="406"/>
    </location>
</feature>
<dbReference type="PANTHER" id="PTHR35186:SF4">
    <property type="entry name" value="PRION-INHIBITION AND PROPAGATION HELO DOMAIN-CONTAINING PROTEIN"/>
    <property type="match status" value="1"/>
</dbReference>
<proteinExistence type="predicted"/>
<feature type="compositionally biased region" description="Polar residues" evidence="1">
    <location>
        <begin position="574"/>
        <end position="588"/>
    </location>
</feature>
<organism evidence="2 3">
    <name type="scientific">Apiospora saccharicola</name>
    <dbReference type="NCBI Taxonomy" id="335842"/>
    <lineage>
        <taxon>Eukaryota</taxon>
        <taxon>Fungi</taxon>
        <taxon>Dikarya</taxon>
        <taxon>Ascomycota</taxon>
        <taxon>Pezizomycotina</taxon>
        <taxon>Sordariomycetes</taxon>
        <taxon>Xylariomycetidae</taxon>
        <taxon>Amphisphaeriales</taxon>
        <taxon>Apiosporaceae</taxon>
        <taxon>Apiospora</taxon>
    </lineage>
</organism>
<feature type="region of interest" description="Disordered" evidence="1">
    <location>
        <begin position="371"/>
        <end position="411"/>
    </location>
</feature>
<dbReference type="PANTHER" id="PTHR35186">
    <property type="entry name" value="ANK_REP_REGION DOMAIN-CONTAINING PROTEIN"/>
    <property type="match status" value="1"/>
</dbReference>
<feature type="region of interest" description="Disordered" evidence="1">
    <location>
        <begin position="563"/>
        <end position="588"/>
    </location>
</feature>
<accession>A0ABR1TLM3</accession>
<comment type="caution">
    <text evidence="2">The sequence shown here is derived from an EMBL/GenBank/DDBJ whole genome shotgun (WGS) entry which is preliminary data.</text>
</comment>
<evidence type="ECO:0000313" key="3">
    <source>
        <dbReference type="Proteomes" id="UP001446871"/>
    </source>
</evidence>
<gene>
    <name evidence="2" type="ORF">PG996_015551</name>
</gene>
<sequence length="588" mass="66445">MVHDVVAALCRLHLEDGAGAWPPRSKREQGWPVPLRPYREIYAMMSSHFATTDPSANDDINAKRRAGFRAHMRCVLASRIDLPAVEAVSAREVTFENDSSTNVNEASFFPRNACNRFSSCIAYSRQAYHWAVVEVSKEDPAEYNRLCAVKAYTSVRKRCRVIRHHSRELKRLQGKLDRQHIIFANESHLLVRIALSDDDIIEQMLEDPNDSQWHSTELENSLRAFLANSYDAYLGIVDEVCTTIKRLEDGLSKYQLPDAMSREGKSSRIAAPRVGNRISMAYSTVGFEKAIEGLRELNSDLGRLRQQANSPQIATMGNVRHDVKIFADAKVKEGVQLDLAIRCHGHPFPPRLSTEPSWSILQVHSQNLKWPDAGWNTPPSSEDDVRPKRRRIQKKSAGQPTPQHLNGLSPEPEDISTNCLCLGLQKMSLNPSLTRSYHCLGSLDDTSENGFRHSFYQGQEIHHPVHTMYDQTVNMSYTMADMIAEALDGCQSVLRQLVLARDLVSTVLRFYSTPWLAEYITAKDILFIGKLNTNDLAQHLDTLHLETTFVCITSSIMTPARPWEIQHPRKPTKTPRSNTESATSRFGA</sequence>
<evidence type="ECO:0000313" key="2">
    <source>
        <dbReference type="EMBL" id="KAK8047487.1"/>
    </source>
</evidence>
<reference evidence="2 3" key="1">
    <citation type="submission" date="2023-01" db="EMBL/GenBank/DDBJ databases">
        <title>Analysis of 21 Apiospora genomes using comparative genomics revels a genus with tremendous synthesis potential of carbohydrate active enzymes and secondary metabolites.</title>
        <authorList>
            <person name="Sorensen T."/>
        </authorList>
    </citation>
    <scope>NUCLEOTIDE SEQUENCE [LARGE SCALE GENOMIC DNA]</scope>
    <source>
        <strain evidence="2 3">CBS 83171</strain>
    </source>
</reference>